<dbReference type="AlphaFoldDB" id="A0AAV4WVT4"/>
<evidence type="ECO:0000313" key="1">
    <source>
        <dbReference type="EMBL" id="GIY85815.1"/>
    </source>
</evidence>
<comment type="caution">
    <text evidence="1">The sequence shown here is derived from an EMBL/GenBank/DDBJ whole genome shotgun (WGS) entry which is preliminary data.</text>
</comment>
<gene>
    <name evidence="1" type="ORF">CEXT_432781</name>
</gene>
<proteinExistence type="predicted"/>
<protein>
    <submittedName>
        <fullName evidence="1">Uncharacterized protein</fullName>
    </submittedName>
</protein>
<sequence length="75" mass="7901">MRGMTLNRAAILAASPTESISDSIINPPSENGHSSVLCAEKGVASAEKCSIDQSRQSLLQKHSKLDPTTLFGSCL</sequence>
<dbReference type="EMBL" id="BPLR01016699">
    <property type="protein sequence ID" value="GIY85815.1"/>
    <property type="molecule type" value="Genomic_DNA"/>
</dbReference>
<organism evidence="1 2">
    <name type="scientific">Caerostris extrusa</name>
    <name type="common">Bark spider</name>
    <name type="synonym">Caerostris bankana</name>
    <dbReference type="NCBI Taxonomy" id="172846"/>
    <lineage>
        <taxon>Eukaryota</taxon>
        <taxon>Metazoa</taxon>
        <taxon>Ecdysozoa</taxon>
        <taxon>Arthropoda</taxon>
        <taxon>Chelicerata</taxon>
        <taxon>Arachnida</taxon>
        <taxon>Araneae</taxon>
        <taxon>Araneomorphae</taxon>
        <taxon>Entelegynae</taxon>
        <taxon>Araneoidea</taxon>
        <taxon>Araneidae</taxon>
        <taxon>Caerostris</taxon>
    </lineage>
</organism>
<reference evidence="1 2" key="1">
    <citation type="submission" date="2021-06" db="EMBL/GenBank/DDBJ databases">
        <title>Caerostris extrusa draft genome.</title>
        <authorList>
            <person name="Kono N."/>
            <person name="Arakawa K."/>
        </authorList>
    </citation>
    <scope>NUCLEOTIDE SEQUENCE [LARGE SCALE GENOMIC DNA]</scope>
</reference>
<name>A0AAV4WVT4_CAEEX</name>
<evidence type="ECO:0000313" key="2">
    <source>
        <dbReference type="Proteomes" id="UP001054945"/>
    </source>
</evidence>
<keyword evidence="2" id="KW-1185">Reference proteome</keyword>
<dbReference type="Proteomes" id="UP001054945">
    <property type="component" value="Unassembled WGS sequence"/>
</dbReference>
<accession>A0AAV4WVT4</accession>